<dbReference type="SUPFAM" id="SSF46785">
    <property type="entry name" value="Winged helix' DNA-binding domain"/>
    <property type="match status" value="1"/>
</dbReference>
<keyword evidence="3" id="KW-0804">Transcription</keyword>
<dbReference type="InterPro" id="IPR036390">
    <property type="entry name" value="WH_DNA-bd_sf"/>
</dbReference>
<organism evidence="6 7">
    <name type="scientific">Nocardia aobensis</name>
    <dbReference type="NCBI Taxonomy" id="257277"/>
    <lineage>
        <taxon>Bacteria</taxon>
        <taxon>Bacillati</taxon>
        <taxon>Actinomycetota</taxon>
        <taxon>Actinomycetes</taxon>
        <taxon>Mycobacteriales</taxon>
        <taxon>Nocardiaceae</taxon>
        <taxon>Nocardia</taxon>
    </lineage>
</organism>
<dbReference type="SUPFAM" id="SSF48008">
    <property type="entry name" value="GntR ligand-binding domain-like"/>
    <property type="match status" value="1"/>
</dbReference>
<dbReference type="RefSeq" id="WP_387398884.1">
    <property type="nucleotide sequence ID" value="NZ_JBIAMT010000005.1"/>
</dbReference>
<proteinExistence type="predicted"/>
<evidence type="ECO:0000256" key="4">
    <source>
        <dbReference type="SAM" id="MobiDB-lite"/>
    </source>
</evidence>
<protein>
    <submittedName>
        <fullName evidence="6">FadR/GntR family transcriptional regulator</fullName>
    </submittedName>
</protein>
<evidence type="ECO:0000259" key="5">
    <source>
        <dbReference type="PROSITE" id="PS50949"/>
    </source>
</evidence>
<dbReference type="InterPro" id="IPR000524">
    <property type="entry name" value="Tscrpt_reg_HTH_GntR"/>
</dbReference>
<dbReference type="Gene3D" id="1.10.10.10">
    <property type="entry name" value="Winged helix-like DNA-binding domain superfamily/Winged helix DNA-binding domain"/>
    <property type="match status" value="1"/>
</dbReference>
<dbReference type="PROSITE" id="PS50949">
    <property type="entry name" value="HTH_GNTR"/>
    <property type="match status" value="1"/>
</dbReference>
<dbReference type="EMBL" id="JBIAMT010000005">
    <property type="protein sequence ID" value="MFF0499956.1"/>
    <property type="molecule type" value="Genomic_DNA"/>
</dbReference>
<reference evidence="6 7" key="1">
    <citation type="submission" date="2024-10" db="EMBL/GenBank/DDBJ databases">
        <title>The Natural Products Discovery Center: Release of the First 8490 Sequenced Strains for Exploring Actinobacteria Biosynthetic Diversity.</title>
        <authorList>
            <person name="Kalkreuter E."/>
            <person name="Kautsar S.A."/>
            <person name="Yang D."/>
            <person name="Bader C.D."/>
            <person name="Teijaro C.N."/>
            <person name="Fluegel L."/>
            <person name="Davis C.M."/>
            <person name="Simpson J.R."/>
            <person name="Lauterbach L."/>
            <person name="Steele A.D."/>
            <person name="Gui C."/>
            <person name="Meng S."/>
            <person name="Li G."/>
            <person name="Viehrig K."/>
            <person name="Ye F."/>
            <person name="Su P."/>
            <person name="Kiefer A.F."/>
            <person name="Nichols A."/>
            <person name="Cepeda A.J."/>
            <person name="Yan W."/>
            <person name="Fan B."/>
            <person name="Jiang Y."/>
            <person name="Adhikari A."/>
            <person name="Zheng C.-J."/>
            <person name="Schuster L."/>
            <person name="Cowan T.M."/>
            <person name="Smanski M.J."/>
            <person name="Chevrette M.G."/>
            <person name="De Carvalho L.P.S."/>
            <person name="Shen B."/>
        </authorList>
    </citation>
    <scope>NUCLEOTIDE SEQUENCE [LARGE SCALE GENOMIC DNA]</scope>
    <source>
        <strain evidence="6 7">NPDC004119</strain>
    </source>
</reference>
<sequence>MAINVHTRWDRSSRVGSTLAARIARELERDIVGQGWPVGHLIGSEAALTERFGVGVAAVREAARMLEARGLAKSRRGPGGGLLVTVPERSLVTDAARRYLEYVGVAGPDLFEVWLALEQVAIAKVAGTIDPDGARLLRSIIAAEAAMQDARTWRDVPNLHLAIARLADNNALELFIETLTDLSLSVYAPHTQHHEVSGWLHARHTEIAEAVIAGDVAMAQLCLRRYIERVQRTAPSDVAREQPGDEKLEDKEI</sequence>
<dbReference type="Pfam" id="PF00392">
    <property type="entry name" value="GntR"/>
    <property type="match status" value="1"/>
</dbReference>
<dbReference type="InterPro" id="IPR036388">
    <property type="entry name" value="WH-like_DNA-bd_sf"/>
</dbReference>
<keyword evidence="1" id="KW-0805">Transcription regulation</keyword>
<keyword evidence="7" id="KW-1185">Reference proteome</keyword>
<accession>A0ABW6P9X0</accession>
<dbReference type="InterPro" id="IPR008920">
    <property type="entry name" value="TF_FadR/GntR_C"/>
</dbReference>
<name>A0ABW6P9X0_9NOCA</name>
<evidence type="ECO:0000256" key="2">
    <source>
        <dbReference type="ARBA" id="ARBA00023125"/>
    </source>
</evidence>
<evidence type="ECO:0000256" key="1">
    <source>
        <dbReference type="ARBA" id="ARBA00023015"/>
    </source>
</evidence>
<gene>
    <name evidence="6" type="ORF">ACFYU5_26385</name>
</gene>
<dbReference type="PANTHER" id="PTHR43537">
    <property type="entry name" value="TRANSCRIPTIONAL REGULATOR, GNTR FAMILY"/>
    <property type="match status" value="1"/>
</dbReference>
<feature type="domain" description="HTH gntR-type" evidence="5">
    <location>
        <begin position="17"/>
        <end position="87"/>
    </location>
</feature>
<dbReference type="Proteomes" id="UP001601442">
    <property type="component" value="Unassembled WGS sequence"/>
</dbReference>
<dbReference type="InterPro" id="IPR011711">
    <property type="entry name" value="GntR_C"/>
</dbReference>
<keyword evidence="2" id="KW-0238">DNA-binding</keyword>
<dbReference type="Pfam" id="PF07729">
    <property type="entry name" value="FCD"/>
    <property type="match status" value="1"/>
</dbReference>
<feature type="region of interest" description="Disordered" evidence="4">
    <location>
        <begin position="234"/>
        <end position="253"/>
    </location>
</feature>
<feature type="compositionally biased region" description="Basic and acidic residues" evidence="4">
    <location>
        <begin position="238"/>
        <end position="253"/>
    </location>
</feature>
<dbReference type="SMART" id="SM00895">
    <property type="entry name" value="FCD"/>
    <property type="match status" value="1"/>
</dbReference>
<evidence type="ECO:0000256" key="3">
    <source>
        <dbReference type="ARBA" id="ARBA00023163"/>
    </source>
</evidence>
<evidence type="ECO:0000313" key="7">
    <source>
        <dbReference type="Proteomes" id="UP001601442"/>
    </source>
</evidence>
<dbReference type="SMART" id="SM00345">
    <property type="entry name" value="HTH_GNTR"/>
    <property type="match status" value="1"/>
</dbReference>
<evidence type="ECO:0000313" key="6">
    <source>
        <dbReference type="EMBL" id="MFF0499956.1"/>
    </source>
</evidence>
<dbReference type="Gene3D" id="1.20.120.530">
    <property type="entry name" value="GntR ligand-binding domain-like"/>
    <property type="match status" value="1"/>
</dbReference>
<comment type="caution">
    <text evidence="6">The sequence shown here is derived from an EMBL/GenBank/DDBJ whole genome shotgun (WGS) entry which is preliminary data.</text>
</comment>
<dbReference type="PANTHER" id="PTHR43537:SF24">
    <property type="entry name" value="GLUCONATE OPERON TRANSCRIPTIONAL REPRESSOR"/>
    <property type="match status" value="1"/>
</dbReference>